<dbReference type="SUPFAM" id="SSF51261">
    <property type="entry name" value="Duplicated hybrid motif"/>
    <property type="match status" value="1"/>
</dbReference>
<dbReference type="PANTHER" id="PTHR21666">
    <property type="entry name" value="PEPTIDASE-RELATED"/>
    <property type="match status" value="1"/>
</dbReference>
<dbReference type="Pfam" id="PF04151">
    <property type="entry name" value="PPC"/>
    <property type="match status" value="1"/>
</dbReference>
<dbReference type="CDD" id="cd12797">
    <property type="entry name" value="M23_peptidase"/>
    <property type="match status" value="1"/>
</dbReference>
<evidence type="ECO:0008006" key="5">
    <source>
        <dbReference type="Google" id="ProtNLM"/>
    </source>
</evidence>
<evidence type="ECO:0000259" key="2">
    <source>
        <dbReference type="Pfam" id="PF04151"/>
    </source>
</evidence>
<dbReference type="SUPFAM" id="SSF89260">
    <property type="entry name" value="Collagen-binding domain"/>
    <property type="match status" value="1"/>
</dbReference>
<dbReference type="Gene3D" id="2.60.120.380">
    <property type="match status" value="1"/>
</dbReference>
<dbReference type="InterPro" id="IPR016047">
    <property type="entry name" value="M23ase_b-sheet_dom"/>
</dbReference>
<dbReference type="PANTHER" id="PTHR21666:SF270">
    <property type="entry name" value="MUREIN HYDROLASE ACTIVATOR ENVC"/>
    <property type="match status" value="1"/>
</dbReference>
<proteinExistence type="predicted"/>
<organism evidence="3 4">
    <name type="scientific">Insulibacter thermoxylanivorax</name>
    <dbReference type="NCBI Taxonomy" id="2749268"/>
    <lineage>
        <taxon>Bacteria</taxon>
        <taxon>Bacillati</taxon>
        <taxon>Bacillota</taxon>
        <taxon>Bacilli</taxon>
        <taxon>Bacillales</taxon>
        <taxon>Paenibacillaceae</taxon>
        <taxon>Insulibacter</taxon>
    </lineage>
</organism>
<dbReference type="GO" id="GO:0004222">
    <property type="term" value="F:metalloendopeptidase activity"/>
    <property type="evidence" value="ECO:0007669"/>
    <property type="project" value="TreeGrafter"/>
</dbReference>
<evidence type="ECO:0000313" key="4">
    <source>
        <dbReference type="Proteomes" id="UP000654993"/>
    </source>
</evidence>
<keyword evidence="4" id="KW-1185">Reference proteome</keyword>
<dbReference type="InterPro" id="IPR050570">
    <property type="entry name" value="Cell_wall_metabolism_enzyme"/>
</dbReference>
<name>A0A916QIK4_9BACL</name>
<dbReference type="EMBL" id="BMAQ01000055">
    <property type="protein sequence ID" value="GFR39549.1"/>
    <property type="molecule type" value="Genomic_DNA"/>
</dbReference>
<dbReference type="Proteomes" id="UP000654993">
    <property type="component" value="Unassembled WGS sequence"/>
</dbReference>
<dbReference type="InterPro" id="IPR011055">
    <property type="entry name" value="Dup_hybrid_motif"/>
</dbReference>
<sequence length="457" mass="50982">MMKKFLSRMLPLFLAMVLLTIPNGIWVNSALIDGGDPNYIYNYEELEAPPLDMALFPKPIKNFDISFIDKSHVRINLETDVPVSLEIKTTQPVQTILQKEMNLKALSEEAPFTLKGQNFNDVSIPVDINNTNIDLTLSNGDIHFSTTILIRDGEILNNISQFSDYTLKDSSMIVPFASRYETEPNNSYSSANTSYSGDDNYGNFSTTEDTEDWWKFTLSYRAFVNIFLGNIPSGSDYDVRLYSSSNTTTPIWSGVNSGNSNELLLNKDLEAGTYYLKVTRFSGPNTTSYYNLRWRINKHWPVLWNTTINSGYRTSSRPDHAGIDINYTASLLTATSETNKCNGGKQCYKANNIAAAWDGTVAKVETPDNPSTGYGRVIYINHNVDGVYYQTRYAHLHSVSVNQYDTVKAGDVIGVMGNTGSVSGTTGVHLHFEIRTCTTSTCSSTTDIDPLTQFPGY</sequence>
<feature type="domain" description="M23ase beta-sheet core" evidence="1">
    <location>
        <begin position="350"/>
        <end position="436"/>
    </location>
</feature>
<feature type="domain" description="Peptidase C-terminal archaeal/bacterial" evidence="2">
    <location>
        <begin position="211"/>
        <end position="279"/>
    </location>
</feature>
<evidence type="ECO:0000313" key="3">
    <source>
        <dbReference type="EMBL" id="GFR39549.1"/>
    </source>
</evidence>
<protein>
    <recommendedName>
        <fullName evidence="5">Peptidase family M23</fullName>
    </recommendedName>
</protein>
<comment type="caution">
    <text evidence="3">The sequence shown here is derived from an EMBL/GenBank/DDBJ whole genome shotgun (WGS) entry which is preliminary data.</text>
</comment>
<dbReference type="Gene3D" id="2.70.70.10">
    <property type="entry name" value="Glucose Permease (Domain IIA)"/>
    <property type="match status" value="1"/>
</dbReference>
<dbReference type="AlphaFoldDB" id="A0A916QIK4"/>
<gene>
    <name evidence="3" type="ORF">PRECH8_28450</name>
</gene>
<accession>A0A916QIK4</accession>
<reference evidence="3" key="1">
    <citation type="submission" date="2020-08" db="EMBL/GenBank/DDBJ databases">
        <authorList>
            <person name="Uke A."/>
            <person name="Chhe C."/>
            <person name="Baramee S."/>
            <person name="Kosugi A."/>
        </authorList>
    </citation>
    <scope>NUCLEOTIDE SEQUENCE</scope>
    <source>
        <strain evidence="3">DA-C8</strain>
    </source>
</reference>
<dbReference type="InterPro" id="IPR007280">
    <property type="entry name" value="Peptidase_C_arc/bac"/>
</dbReference>
<dbReference type="Pfam" id="PF01551">
    <property type="entry name" value="Peptidase_M23"/>
    <property type="match status" value="1"/>
</dbReference>
<evidence type="ECO:0000259" key="1">
    <source>
        <dbReference type="Pfam" id="PF01551"/>
    </source>
</evidence>
<reference evidence="3" key="2">
    <citation type="journal article" date="2021" name="Data Brief">
        <title>Draft genome sequence data of the facultative, thermophilic, xylanolytic bacterium Paenibacillus sp. strain DA-C8.</title>
        <authorList>
            <person name="Chhe C."/>
            <person name="Uke A."/>
            <person name="Baramee S."/>
            <person name="Ungkulpasvich U."/>
            <person name="Tachaapaikoon C."/>
            <person name="Pason P."/>
            <person name="Waeonukul R."/>
            <person name="Ratanakhanokchai K."/>
            <person name="Kosugi A."/>
        </authorList>
    </citation>
    <scope>NUCLEOTIDE SEQUENCE</scope>
    <source>
        <strain evidence="3">DA-C8</strain>
    </source>
</reference>